<reference evidence="2" key="1">
    <citation type="submission" date="2016-11" db="UniProtKB">
        <authorList>
            <consortium name="WormBaseParasite"/>
        </authorList>
    </citation>
    <scope>IDENTIFICATION</scope>
</reference>
<dbReference type="Proteomes" id="UP000095287">
    <property type="component" value="Unplaced"/>
</dbReference>
<dbReference type="WBParaSite" id="L893_g10283.t1">
    <property type="protein sequence ID" value="L893_g10283.t1"/>
    <property type="gene ID" value="L893_g10283"/>
</dbReference>
<accession>A0A1I7XWF9</accession>
<dbReference type="AlphaFoldDB" id="A0A1I7XWF9"/>
<keyword evidence="1" id="KW-1185">Reference proteome</keyword>
<name>A0A1I7XWF9_9BILA</name>
<evidence type="ECO:0000313" key="1">
    <source>
        <dbReference type="Proteomes" id="UP000095287"/>
    </source>
</evidence>
<sequence>MVEPLGDNKCTHDQIPAPNPSAMEFIEVEESNPKTSKAAVSDESLHMTTRVWSSTPLLTNGSEFVAPFDLDEQYSSILVEAPTLLCDGDEW</sequence>
<evidence type="ECO:0000313" key="2">
    <source>
        <dbReference type="WBParaSite" id="L893_g10283.t1"/>
    </source>
</evidence>
<proteinExistence type="predicted"/>
<organism evidence="1 2">
    <name type="scientific">Steinernema glaseri</name>
    <dbReference type="NCBI Taxonomy" id="37863"/>
    <lineage>
        <taxon>Eukaryota</taxon>
        <taxon>Metazoa</taxon>
        <taxon>Ecdysozoa</taxon>
        <taxon>Nematoda</taxon>
        <taxon>Chromadorea</taxon>
        <taxon>Rhabditida</taxon>
        <taxon>Tylenchina</taxon>
        <taxon>Panagrolaimomorpha</taxon>
        <taxon>Strongyloidoidea</taxon>
        <taxon>Steinernematidae</taxon>
        <taxon>Steinernema</taxon>
    </lineage>
</organism>
<protein>
    <submittedName>
        <fullName evidence="2">Ovule protein</fullName>
    </submittedName>
</protein>